<proteinExistence type="predicted"/>
<dbReference type="InterPro" id="IPR006311">
    <property type="entry name" value="TAT_signal"/>
</dbReference>
<sequence>MNHTARTSRRTLLQGATAGLLVPATATVLGRDPVRAAPGTPPPNGYTANWVGNRPADFARVGLSPSYHQQWEDGFRTAAVNADPDAYEWWYSDFTGDDGTVVSFTLKTRPTDGFEPDATEADRAPGVSLIITEPDGTNHRVVKNYTWDDFTSSTDRCDVRVGPFTFKGDLKTYRMRGADGDLAIDLTLTSLVSPFRPGTGFRFLNDTDRYQAWFAAVPAGEASGTITVAGKRRRFAGRGYHDHNWGNVPFAEFVDHWRWGRGSIDQYAVIGVDFRLRPEYDSSSQPILLVDDTRTGKRLIASFDPRAITATELDPRPHPDPAYPKDYYATVDWRYANGTDHARVTMTDTENLIVARQYLTDPSAAQQATMTRLGIDQVWYTRYDTTIGFELDAAGLTATGNGEGTLENAQFGMGSSPPKSTP</sequence>
<dbReference type="SUPFAM" id="SSF159245">
    <property type="entry name" value="AttH-like"/>
    <property type="match status" value="1"/>
</dbReference>
<dbReference type="PROSITE" id="PS51318">
    <property type="entry name" value="TAT"/>
    <property type="match status" value="1"/>
</dbReference>
<protein>
    <recommendedName>
        <fullName evidence="1">AttH domain-containing protein</fullName>
    </recommendedName>
</protein>
<accession>A0A7W5APC3</accession>
<dbReference type="Proteomes" id="UP000590749">
    <property type="component" value="Unassembled WGS sequence"/>
</dbReference>
<keyword evidence="3" id="KW-1185">Reference proteome</keyword>
<name>A0A7W5APC3_9ACTN</name>
<dbReference type="Gene3D" id="2.40.370.10">
    <property type="entry name" value="AttH-like domain"/>
    <property type="match status" value="1"/>
</dbReference>
<evidence type="ECO:0000313" key="3">
    <source>
        <dbReference type="Proteomes" id="UP000590749"/>
    </source>
</evidence>
<dbReference type="InterPro" id="IPR010791">
    <property type="entry name" value="AttH_dom"/>
</dbReference>
<feature type="domain" description="AttH" evidence="1">
    <location>
        <begin position="88"/>
        <end position="247"/>
    </location>
</feature>
<evidence type="ECO:0000259" key="1">
    <source>
        <dbReference type="Pfam" id="PF07143"/>
    </source>
</evidence>
<dbReference type="RefSeq" id="WP_183225560.1">
    <property type="nucleotide sequence ID" value="NZ_BMPW01000023.1"/>
</dbReference>
<comment type="caution">
    <text evidence="2">The sequence shown here is derived from an EMBL/GenBank/DDBJ whole genome shotgun (WGS) entry which is preliminary data.</text>
</comment>
<reference evidence="2 3" key="1">
    <citation type="submission" date="2020-08" db="EMBL/GenBank/DDBJ databases">
        <title>Genomic Encyclopedia of Type Strains, Phase III (KMG-III): the genomes of soil and plant-associated and newly described type strains.</title>
        <authorList>
            <person name="Whitman W."/>
        </authorList>
    </citation>
    <scope>NUCLEOTIDE SEQUENCE [LARGE SCALE GENOMIC DNA]</scope>
    <source>
        <strain evidence="2 3">CECT 3287</strain>
    </source>
</reference>
<dbReference type="Pfam" id="PF07143">
    <property type="entry name" value="CrtC"/>
    <property type="match status" value="1"/>
</dbReference>
<dbReference type="EMBL" id="JACHXF010000019">
    <property type="protein sequence ID" value="MBB3099494.1"/>
    <property type="molecule type" value="Genomic_DNA"/>
</dbReference>
<dbReference type="AlphaFoldDB" id="A0A7W5APC3"/>
<gene>
    <name evidence="2" type="ORF">FHR83_007201</name>
</gene>
<organism evidence="2 3">
    <name type="scientific">Actinoplanes campanulatus</name>
    <dbReference type="NCBI Taxonomy" id="113559"/>
    <lineage>
        <taxon>Bacteria</taxon>
        <taxon>Bacillati</taxon>
        <taxon>Actinomycetota</taxon>
        <taxon>Actinomycetes</taxon>
        <taxon>Micromonosporales</taxon>
        <taxon>Micromonosporaceae</taxon>
        <taxon>Actinoplanes</taxon>
    </lineage>
</organism>
<evidence type="ECO:0000313" key="2">
    <source>
        <dbReference type="EMBL" id="MBB3099494.1"/>
    </source>
</evidence>
<dbReference type="InterPro" id="IPR023374">
    <property type="entry name" value="AttH-like_dom_sf"/>
</dbReference>